<dbReference type="AlphaFoldDB" id="X1TQ00"/>
<sequence>MIKGAIAADPKGDESAKDSTQFWLFEECIEHFPSRFATVLPHLQR</sequence>
<reference evidence="1" key="1">
    <citation type="journal article" date="2014" name="Front. Microbiol.">
        <title>High frequency of phylogenetically diverse reductive dehalogenase-homologous genes in deep subseafloor sedimentary metagenomes.</title>
        <authorList>
            <person name="Kawai M."/>
            <person name="Futagami T."/>
            <person name="Toyoda A."/>
            <person name="Takaki Y."/>
            <person name="Nishi S."/>
            <person name="Hori S."/>
            <person name="Arai W."/>
            <person name="Tsubouchi T."/>
            <person name="Morono Y."/>
            <person name="Uchiyama I."/>
            <person name="Ito T."/>
            <person name="Fujiyama A."/>
            <person name="Inagaki F."/>
            <person name="Takami H."/>
        </authorList>
    </citation>
    <scope>NUCLEOTIDE SEQUENCE</scope>
    <source>
        <strain evidence="1">Expedition CK06-06</strain>
    </source>
</reference>
<comment type="caution">
    <text evidence="1">The sequence shown here is derived from an EMBL/GenBank/DDBJ whole genome shotgun (WGS) entry which is preliminary data.</text>
</comment>
<feature type="non-terminal residue" evidence="1">
    <location>
        <position position="45"/>
    </location>
</feature>
<organism evidence="1">
    <name type="scientific">marine sediment metagenome</name>
    <dbReference type="NCBI Taxonomy" id="412755"/>
    <lineage>
        <taxon>unclassified sequences</taxon>
        <taxon>metagenomes</taxon>
        <taxon>ecological metagenomes</taxon>
    </lineage>
</organism>
<name>X1TQ00_9ZZZZ</name>
<evidence type="ECO:0000313" key="1">
    <source>
        <dbReference type="EMBL" id="GAI93441.1"/>
    </source>
</evidence>
<dbReference type="EMBL" id="BARW01020592">
    <property type="protein sequence ID" value="GAI93441.1"/>
    <property type="molecule type" value="Genomic_DNA"/>
</dbReference>
<accession>X1TQ00</accession>
<proteinExistence type="predicted"/>
<gene>
    <name evidence="1" type="ORF">S12H4_34765</name>
</gene>
<protein>
    <submittedName>
        <fullName evidence="1">Uncharacterized protein</fullName>
    </submittedName>
</protein>